<dbReference type="PROSITE" id="PS00018">
    <property type="entry name" value="EF_HAND_1"/>
    <property type="match status" value="2"/>
</dbReference>
<dbReference type="SUPFAM" id="SSF63446">
    <property type="entry name" value="Type I dockerin domain"/>
    <property type="match status" value="2"/>
</dbReference>
<reference evidence="2 3" key="1">
    <citation type="submission" date="2019-02" db="EMBL/GenBank/DDBJ databases">
        <title>Deep-cultivation of Planctomycetes and their phenomic and genomic characterization uncovers novel biology.</title>
        <authorList>
            <person name="Wiegand S."/>
            <person name="Jogler M."/>
            <person name="Boedeker C."/>
            <person name="Pinto D."/>
            <person name="Vollmers J."/>
            <person name="Rivas-Marin E."/>
            <person name="Kohn T."/>
            <person name="Peeters S.H."/>
            <person name="Heuer A."/>
            <person name="Rast P."/>
            <person name="Oberbeckmann S."/>
            <person name="Bunk B."/>
            <person name="Jeske O."/>
            <person name="Meyerdierks A."/>
            <person name="Storesund J.E."/>
            <person name="Kallscheuer N."/>
            <person name="Luecker S."/>
            <person name="Lage O.M."/>
            <person name="Pohl T."/>
            <person name="Merkel B.J."/>
            <person name="Hornburger P."/>
            <person name="Mueller R.-W."/>
            <person name="Bruemmer F."/>
            <person name="Labrenz M."/>
            <person name="Spormann A.M."/>
            <person name="Op den Camp H."/>
            <person name="Overmann J."/>
            <person name="Amann R."/>
            <person name="Jetten M.S.M."/>
            <person name="Mascher T."/>
            <person name="Medema M.H."/>
            <person name="Devos D.P."/>
            <person name="Kaster A.-K."/>
            <person name="Ovreas L."/>
            <person name="Rohde M."/>
            <person name="Galperin M.Y."/>
            <person name="Jogler C."/>
        </authorList>
    </citation>
    <scope>NUCLEOTIDE SEQUENCE [LARGE SCALE GENOMIC DNA]</scope>
    <source>
        <strain evidence="2 3">Pan265</strain>
    </source>
</reference>
<feature type="chain" id="PRO_5021827456" description="Dockerin domain-containing protein" evidence="1">
    <location>
        <begin position="24"/>
        <end position="640"/>
    </location>
</feature>
<dbReference type="InterPro" id="IPR018247">
    <property type="entry name" value="EF_Hand_1_Ca_BS"/>
</dbReference>
<dbReference type="GO" id="GO:0000272">
    <property type="term" value="P:polysaccharide catabolic process"/>
    <property type="evidence" value="ECO:0007669"/>
    <property type="project" value="InterPro"/>
</dbReference>
<feature type="signal peptide" evidence="1">
    <location>
        <begin position="1"/>
        <end position="23"/>
    </location>
</feature>
<dbReference type="Gene3D" id="1.10.1330.10">
    <property type="entry name" value="Dockerin domain"/>
    <property type="match status" value="2"/>
</dbReference>
<accession>A0A518BU23</accession>
<evidence type="ECO:0008006" key="4">
    <source>
        <dbReference type="Google" id="ProtNLM"/>
    </source>
</evidence>
<dbReference type="Proteomes" id="UP000320386">
    <property type="component" value="Chromosome"/>
</dbReference>
<keyword evidence="3" id="KW-1185">Reference proteome</keyword>
<sequence precursor="true">MRQSSSICLTAALTLAYAVYGSAASVQPSLQIIVEADPSSTSGDPRRASERDRTFGFNTTQNGRFLAVENVDEKGFFLPTEWYEFNPVNGIYETYIDPEQAGSGWGYDDISYQGSTGNYFYYIGRKYDQYDDVSAIHNLRVTPEQLEAGSVPTVLRRFSGPEGFPQGESLPDGKVMAASYSWSTGGVPVENRAVPGEYIFSNLIPGVSTISPFDRDVYGFYGRTGDGPISLVLNDTTVLPNDRRLSPTSGLGSDARVGFLDDGMILALRTVDKNALPFLPSSIQDDLIRIDNGGSITMIDLEGIVNPAAVPFSEIRLMGEVTSARGPKGNGIEANALGSQFLTTNGDFLLRAIYTDDLGATQSGIYRSSDLQNIEMIIDLDELVDPVNGEAITNSRGEVIKDPIRFNIDDHGRATFVGWTASDESSYYAIVDGEVFRLVNQGEVVPGGRQIRDASGGSAGAFTNMSLTHAFIEDHFVFNARVRGLDGDYDEYALFSVDLTQLSNTLAGDFNDDGVIDEIDIDLLVSAITTQAGAGYDLDGSGSVDQGDLSYLVESVLETHFGDANLDGSVDLLDLSLLASHFSDEAGWAGGNGNTDQIVDLLDLSLLASNFGQSNNVIPEPAVLSVCTLAALVTIRRRRQ</sequence>
<keyword evidence="1" id="KW-0732">Signal</keyword>
<organism evidence="2 3">
    <name type="scientific">Mucisphaera calidilacus</name>
    <dbReference type="NCBI Taxonomy" id="2527982"/>
    <lineage>
        <taxon>Bacteria</taxon>
        <taxon>Pseudomonadati</taxon>
        <taxon>Planctomycetota</taxon>
        <taxon>Phycisphaerae</taxon>
        <taxon>Phycisphaerales</taxon>
        <taxon>Phycisphaeraceae</taxon>
        <taxon>Mucisphaera</taxon>
    </lineage>
</organism>
<dbReference type="EMBL" id="CP036280">
    <property type="protein sequence ID" value="QDU70482.1"/>
    <property type="molecule type" value="Genomic_DNA"/>
</dbReference>
<proteinExistence type="predicted"/>
<dbReference type="AlphaFoldDB" id="A0A518BU23"/>
<evidence type="ECO:0000313" key="2">
    <source>
        <dbReference type="EMBL" id="QDU70482.1"/>
    </source>
</evidence>
<name>A0A518BU23_9BACT</name>
<evidence type="ECO:0000313" key="3">
    <source>
        <dbReference type="Proteomes" id="UP000320386"/>
    </source>
</evidence>
<dbReference type="InterPro" id="IPR036439">
    <property type="entry name" value="Dockerin_dom_sf"/>
</dbReference>
<gene>
    <name evidence="2" type="ORF">Pan265_03100</name>
</gene>
<evidence type="ECO:0000256" key="1">
    <source>
        <dbReference type="SAM" id="SignalP"/>
    </source>
</evidence>
<dbReference type="KEGG" id="mcad:Pan265_03100"/>
<protein>
    <recommendedName>
        <fullName evidence="4">Dockerin domain-containing protein</fullName>
    </recommendedName>
</protein>